<evidence type="ECO:0000313" key="1">
    <source>
        <dbReference type="EMBL" id="PWE54005.1"/>
    </source>
</evidence>
<organism evidence="1 2">
    <name type="scientific">Metarhizobium album</name>
    <dbReference type="NCBI Taxonomy" id="2182425"/>
    <lineage>
        <taxon>Bacteria</taxon>
        <taxon>Pseudomonadati</taxon>
        <taxon>Pseudomonadota</taxon>
        <taxon>Alphaproteobacteria</taxon>
        <taxon>Hyphomicrobiales</taxon>
        <taxon>Rhizobiaceae</taxon>
        <taxon>Metarhizobium</taxon>
    </lineage>
</organism>
<protein>
    <recommendedName>
        <fullName evidence="3">DUF1488 domain-containing protein</fullName>
    </recommendedName>
</protein>
<keyword evidence="2" id="KW-1185">Reference proteome</keyword>
<name>A0A2U2DL20_9HYPH</name>
<comment type="caution">
    <text evidence="1">The sequence shown here is derived from an EMBL/GenBank/DDBJ whole genome shotgun (WGS) entry which is preliminary data.</text>
</comment>
<sequence>MVSLTATPCYIAGIGYLQLIDDGHRCDVFVTTGAIEKLSRSPADDLSLTSTATAFEEIARRKLRDGLIQNDRVWIRSLDVPEWA</sequence>
<dbReference type="AlphaFoldDB" id="A0A2U2DL20"/>
<dbReference type="RefSeq" id="WP_109460413.1">
    <property type="nucleotide sequence ID" value="NZ_QFBC01000012.1"/>
</dbReference>
<proteinExistence type="predicted"/>
<evidence type="ECO:0008006" key="3">
    <source>
        <dbReference type="Google" id="ProtNLM"/>
    </source>
</evidence>
<dbReference type="Proteomes" id="UP000245252">
    <property type="component" value="Unassembled WGS sequence"/>
</dbReference>
<reference evidence="1 2" key="1">
    <citation type="submission" date="2018-05" db="EMBL/GenBank/DDBJ databases">
        <title>The draft genome of strain NS-104.</title>
        <authorList>
            <person name="Hang P."/>
            <person name="Jiang J."/>
        </authorList>
    </citation>
    <scope>NUCLEOTIDE SEQUENCE [LARGE SCALE GENOMIC DNA]</scope>
    <source>
        <strain evidence="1 2">NS-104</strain>
    </source>
</reference>
<gene>
    <name evidence="1" type="ORF">DEM27_22010</name>
</gene>
<dbReference type="OrthoDB" id="9843470at2"/>
<evidence type="ECO:0000313" key="2">
    <source>
        <dbReference type="Proteomes" id="UP000245252"/>
    </source>
</evidence>
<accession>A0A2U2DL20</accession>
<dbReference type="EMBL" id="QFBC01000012">
    <property type="protein sequence ID" value="PWE54005.1"/>
    <property type="molecule type" value="Genomic_DNA"/>
</dbReference>